<feature type="compositionally biased region" description="Polar residues" evidence="1">
    <location>
        <begin position="255"/>
        <end position="277"/>
    </location>
</feature>
<dbReference type="AlphaFoldDB" id="A0A2S6BSV9"/>
<evidence type="ECO:0000256" key="1">
    <source>
        <dbReference type="SAM" id="MobiDB-lite"/>
    </source>
</evidence>
<gene>
    <name evidence="2" type="ORF">CBER1_05536</name>
</gene>
<evidence type="ECO:0000313" key="2">
    <source>
        <dbReference type="EMBL" id="PPJ50552.1"/>
    </source>
</evidence>
<feature type="region of interest" description="Disordered" evidence="1">
    <location>
        <begin position="478"/>
        <end position="497"/>
    </location>
</feature>
<evidence type="ECO:0000313" key="3">
    <source>
        <dbReference type="Proteomes" id="UP000237631"/>
    </source>
</evidence>
<keyword evidence="3" id="KW-1185">Reference proteome</keyword>
<sequence>MARESKYPSTGRNGAVDQSAQSASNGPQGASVASDSHKVNGYTRSPGDVQPPPAPLYGDLRQVGAAAGSRPQPDSRTSANRPRARESTFPRLARPDPFAPKRETITRNFVQPLITTKRPEESSDPPSPGPGPRRRAPAETNAEIFPRSTVRRPTESQTPIWQRLSQHGTIASCAKGRGQIPGLGADLQASPRELLSGDQDTPRSSLLGPRIENVGEDFDLTMEGGTGDGRGPANGVSNNDKSRQDSGGEVEGAASANQNVQGTTAPQQEDPSNISSDARSEEYAMDWHGVDWWENHVEQALNPPRVQRPSPVAPEETASIAETAPSVNRRSSRRIGTSASAEDIRILISDAVRTAFDQRNNATPVPLLNPSIDGTSSSYAPMERVRRQRTDPIGIKSRTKSVIERLLAPFKLGRLAKPSEVAKRPRRMSTGGFRNRPAITPDMALSGREVLGRPILSHANSLRPGHNPALVRAGLVNGQGQRTRPPNPVRSRRPSSLSVIGSPLETCEEEGLEEGRSPEGHIEMDAYEPQVYASRAGSADTGLAGVEDDVRVARAGHLRQAHDEFEAQRAADIRRAGYSGRGDRMPRRDRELPRRGRGGGRGGGRGRPIRRGSFT</sequence>
<organism evidence="2 3">
    <name type="scientific">Cercospora berteroae</name>
    <dbReference type="NCBI Taxonomy" id="357750"/>
    <lineage>
        <taxon>Eukaryota</taxon>
        <taxon>Fungi</taxon>
        <taxon>Dikarya</taxon>
        <taxon>Ascomycota</taxon>
        <taxon>Pezizomycotina</taxon>
        <taxon>Dothideomycetes</taxon>
        <taxon>Dothideomycetidae</taxon>
        <taxon>Mycosphaerellales</taxon>
        <taxon>Mycosphaerellaceae</taxon>
        <taxon>Cercospora</taxon>
    </lineage>
</organism>
<protein>
    <submittedName>
        <fullName evidence="2">Uncharacterized protein</fullName>
    </submittedName>
</protein>
<feature type="compositionally biased region" description="Polar residues" evidence="1">
    <location>
        <begin position="325"/>
        <end position="335"/>
    </location>
</feature>
<feature type="compositionally biased region" description="Basic and acidic residues" evidence="1">
    <location>
        <begin position="570"/>
        <end position="594"/>
    </location>
</feature>
<feature type="region of interest" description="Disordered" evidence="1">
    <location>
        <begin position="570"/>
        <end position="615"/>
    </location>
</feature>
<dbReference type="OrthoDB" id="3643641at2759"/>
<dbReference type="Proteomes" id="UP000237631">
    <property type="component" value="Unassembled WGS sequence"/>
</dbReference>
<feature type="compositionally biased region" description="Polar residues" evidence="1">
    <location>
        <begin position="155"/>
        <end position="169"/>
    </location>
</feature>
<proteinExistence type="predicted"/>
<name>A0A2S6BSV9_9PEZI</name>
<feature type="region of interest" description="Disordered" evidence="1">
    <location>
        <begin position="1"/>
        <end position="281"/>
    </location>
</feature>
<comment type="caution">
    <text evidence="2">The sequence shown here is derived from an EMBL/GenBank/DDBJ whole genome shotgun (WGS) entry which is preliminary data.</text>
</comment>
<feature type="region of interest" description="Disordered" evidence="1">
    <location>
        <begin position="301"/>
        <end position="335"/>
    </location>
</feature>
<dbReference type="EMBL" id="PNEN01001782">
    <property type="protein sequence ID" value="PPJ50552.1"/>
    <property type="molecule type" value="Genomic_DNA"/>
</dbReference>
<feature type="compositionally biased region" description="Polar residues" evidence="1">
    <location>
        <begin position="7"/>
        <end position="34"/>
    </location>
</feature>
<accession>A0A2S6BSV9</accession>
<reference evidence="3" key="1">
    <citation type="journal article" date="2017" name="bioRxiv">
        <title>Conservation of a gene cluster reveals novel cercosporin biosynthetic mechanisms and extends production to the genus Colletotrichum.</title>
        <authorList>
            <person name="de Jonge R."/>
            <person name="Ebert M.K."/>
            <person name="Huitt-Roehl C.R."/>
            <person name="Pal P."/>
            <person name="Suttle J.C."/>
            <person name="Spanner R.E."/>
            <person name="Neubauer J.D."/>
            <person name="Jurick W.M.II."/>
            <person name="Stott K.A."/>
            <person name="Secor G.A."/>
            <person name="Thomma B.P.H.J."/>
            <person name="Van de Peer Y."/>
            <person name="Townsend C.A."/>
            <person name="Bolton M.D."/>
        </authorList>
    </citation>
    <scope>NUCLEOTIDE SEQUENCE [LARGE SCALE GENOMIC DNA]</scope>
    <source>
        <strain evidence="3">CBS538.71</strain>
    </source>
</reference>
<feature type="region of interest" description="Disordered" evidence="1">
    <location>
        <begin position="421"/>
        <end position="440"/>
    </location>
</feature>